<reference evidence="5" key="2">
    <citation type="journal article" date="2018" name="Nat. Commun.">
        <title>Extreme sensitivity to ultraviolet light in the fungal pathogen causing white-nose syndrome of bats.</title>
        <authorList>
            <person name="Palmer J.M."/>
            <person name="Drees K.P."/>
            <person name="Foster J.T."/>
            <person name="Lindner D.L."/>
        </authorList>
    </citation>
    <scope>NUCLEOTIDE SEQUENCE [LARGE SCALE GENOMIC DNA]</scope>
    <source>
        <strain evidence="5">UAMH 10579</strain>
    </source>
</reference>
<dbReference type="GeneID" id="28836087"/>
<dbReference type="RefSeq" id="XP_018132980.1">
    <property type="nucleotide sequence ID" value="XM_018272207.1"/>
</dbReference>
<dbReference type="GO" id="GO:0005968">
    <property type="term" value="C:Rab-protein geranylgeranyltransferase complex"/>
    <property type="evidence" value="ECO:0007669"/>
    <property type="project" value="TreeGrafter"/>
</dbReference>
<dbReference type="GO" id="GO:0005634">
    <property type="term" value="C:nucleus"/>
    <property type="evidence" value="ECO:0007669"/>
    <property type="project" value="TreeGrafter"/>
</dbReference>
<dbReference type="InterPro" id="IPR018203">
    <property type="entry name" value="GDP_dissociation_inhibitor"/>
</dbReference>
<dbReference type="AlphaFoldDB" id="A0A1B8GTT9"/>
<dbReference type="PRINTS" id="PR00891">
    <property type="entry name" value="RABGDIREP"/>
</dbReference>
<evidence type="ECO:0000313" key="4">
    <source>
        <dbReference type="EMBL" id="OBT99247.1"/>
    </source>
</evidence>
<evidence type="ECO:0000256" key="3">
    <source>
        <dbReference type="SAM" id="MobiDB-lite"/>
    </source>
</evidence>
<dbReference type="STRING" id="342668.A0A1B8GTT9"/>
<evidence type="ECO:0000256" key="2">
    <source>
        <dbReference type="PIRNR" id="PIRNR037514"/>
    </source>
</evidence>
<dbReference type="InterPro" id="IPR036188">
    <property type="entry name" value="FAD/NAD-bd_sf"/>
</dbReference>
<gene>
    <name evidence="4" type="primary">MRS6</name>
    <name evidence="4" type="ORF">VE01_02701</name>
</gene>
<keyword evidence="4" id="KW-0808">Transferase</keyword>
<dbReference type="PIRSF" id="PIRSF037514">
    <property type="entry name" value="Rab_ger_ger_transf_A_fun"/>
    <property type="match status" value="1"/>
</dbReference>
<dbReference type="GO" id="GO:0007264">
    <property type="term" value="P:small GTPase-mediated signal transduction"/>
    <property type="evidence" value="ECO:0007669"/>
    <property type="project" value="UniProtKB-UniRule"/>
</dbReference>
<dbReference type="PANTHER" id="PTHR11787">
    <property type="entry name" value="RAB GDP-DISSOCIATION INHIBITOR"/>
    <property type="match status" value="1"/>
</dbReference>
<proteinExistence type="inferred from homology"/>
<evidence type="ECO:0000313" key="5">
    <source>
        <dbReference type="Proteomes" id="UP000091956"/>
    </source>
</evidence>
<dbReference type="GO" id="GO:0016192">
    <property type="term" value="P:vesicle-mediated transport"/>
    <property type="evidence" value="ECO:0007669"/>
    <property type="project" value="TreeGrafter"/>
</dbReference>
<dbReference type="EMBL" id="KV460213">
    <property type="protein sequence ID" value="OBT99247.1"/>
    <property type="molecule type" value="Genomic_DNA"/>
</dbReference>
<dbReference type="Pfam" id="PF00996">
    <property type="entry name" value="GDI"/>
    <property type="match status" value="1"/>
</dbReference>
<dbReference type="SUPFAM" id="SSF54373">
    <property type="entry name" value="FAD-linked reductases, C-terminal domain"/>
    <property type="match status" value="1"/>
</dbReference>
<accession>A0A1B8GTT9</accession>
<dbReference type="SUPFAM" id="SSF51905">
    <property type="entry name" value="FAD/NAD(P)-binding domain"/>
    <property type="match status" value="1"/>
</dbReference>
<comment type="similarity">
    <text evidence="1 2">Belongs to the Rab GDI family.</text>
</comment>
<reference evidence="4 5" key="1">
    <citation type="submission" date="2016-03" db="EMBL/GenBank/DDBJ databases">
        <title>Comparative genomics of Pseudogymnoascus destructans, the fungus causing white-nose syndrome of bats.</title>
        <authorList>
            <person name="Palmer J.M."/>
            <person name="Drees K.P."/>
            <person name="Foster J.T."/>
            <person name="Lindner D.L."/>
        </authorList>
    </citation>
    <scope>NUCLEOTIDE SEQUENCE [LARGE SCALE GENOMIC DNA]</scope>
    <source>
        <strain evidence="4 5">UAMH 10579</strain>
    </source>
</reference>
<sequence length="514" mass="55134">MESLAGTSWDVVIEGTGLQQSLLALALSRSDKKVLHVDGNNYYGGSEAAFSLQEAEAWAVSLAATPVAPFSKVSLRKAETSTSSAKKLSPSRAYTLTLSPQIIYARSKLVSQLVSSQVYRQLEFQAVGNWWLYENTSGVFPAAHEAGTLKRMPNGREDIFSDRSIDVRAKRGLMKFIKFVVDFENQTGVWETHADTPFVEFLSSQFQLPPSMQTYLVALTLSLEPPGVTSVRYALPRIARHLTSIGVFGPGFGAVVPKWGGGAEIAQVGCRAGAVGGAVYVLGTGVSDADTGSTAVSLKLTNDEAVQSEYYISSQDKAIKEINSDTPTVSKLVAIVSSDLSSLFVSTVEGAPIAAVAVVAFPADAVVVDGQSSTHPIFIMVHSSDSGECPQGQYVLYASTTNIRNPKGRLEAALSKLLKSADAPRADAEGSEQDAVLFEMYYEQSRSSTSNLASSTSCALPSSSLDLSFDDSILDDVEDAWRRIMGSPETESPYMVFETREQLDDDDDNGMDGL</sequence>
<dbReference type="Gene3D" id="1.10.405.10">
    <property type="entry name" value="Guanine Nucleotide Dissociation Inhibitor, domain 1"/>
    <property type="match status" value="1"/>
</dbReference>
<feature type="compositionally biased region" description="Acidic residues" evidence="3">
    <location>
        <begin position="503"/>
        <end position="514"/>
    </location>
</feature>
<dbReference type="Gene3D" id="3.50.50.60">
    <property type="entry name" value="FAD/NAD(P)-binding domain"/>
    <property type="match status" value="1"/>
</dbReference>
<evidence type="ECO:0000256" key="1">
    <source>
        <dbReference type="ARBA" id="ARBA00005593"/>
    </source>
</evidence>
<dbReference type="PANTHER" id="PTHR11787:SF4">
    <property type="entry name" value="CHM, RAB ESCORT PROTEIN 1"/>
    <property type="match status" value="1"/>
</dbReference>
<protein>
    <recommendedName>
        <fullName evidence="2">Rab proteins geranylgeranyltransferase</fullName>
    </recommendedName>
</protein>
<dbReference type="Proteomes" id="UP000091956">
    <property type="component" value="Unassembled WGS sequence"/>
</dbReference>
<dbReference type="Gene3D" id="3.30.519.10">
    <property type="entry name" value="Guanine Nucleotide Dissociation Inhibitor, domain 2"/>
    <property type="match status" value="1"/>
</dbReference>
<feature type="region of interest" description="Disordered" evidence="3">
    <location>
        <begin position="491"/>
        <end position="514"/>
    </location>
</feature>
<keyword evidence="5" id="KW-1185">Reference proteome</keyword>
<dbReference type="GO" id="GO:0016740">
    <property type="term" value="F:transferase activity"/>
    <property type="evidence" value="ECO:0007669"/>
    <property type="project" value="UniProtKB-KW"/>
</dbReference>
<dbReference type="GO" id="GO:0005829">
    <property type="term" value="C:cytosol"/>
    <property type="evidence" value="ECO:0007669"/>
    <property type="project" value="TreeGrafter"/>
</dbReference>
<dbReference type="InterPro" id="IPR017230">
    <property type="entry name" value="Mrs6"/>
</dbReference>
<organism evidence="4 5">
    <name type="scientific">Pseudogymnoascus verrucosus</name>
    <dbReference type="NCBI Taxonomy" id="342668"/>
    <lineage>
        <taxon>Eukaryota</taxon>
        <taxon>Fungi</taxon>
        <taxon>Dikarya</taxon>
        <taxon>Ascomycota</taxon>
        <taxon>Pezizomycotina</taxon>
        <taxon>Leotiomycetes</taxon>
        <taxon>Thelebolales</taxon>
        <taxon>Thelebolaceae</taxon>
        <taxon>Pseudogymnoascus</taxon>
    </lineage>
</organism>
<dbReference type="GO" id="GO:0005092">
    <property type="term" value="F:GDP-dissociation inhibitor activity"/>
    <property type="evidence" value="ECO:0007669"/>
    <property type="project" value="UniProtKB-UniRule"/>
</dbReference>
<name>A0A1B8GTT9_9PEZI</name>
<dbReference type="OrthoDB" id="1923006at2759"/>